<dbReference type="Pfam" id="PF03713">
    <property type="entry name" value="DUF305"/>
    <property type="match status" value="1"/>
</dbReference>
<gene>
    <name evidence="2" type="ORF">H480_19383</name>
</gene>
<evidence type="ECO:0000313" key="2">
    <source>
        <dbReference type="EMBL" id="EOD66863.1"/>
    </source>
</evidence>
<name>R1G5Y8_9PSEU</name>
<evidence type="ECO:0000313" key="3">
    <source>
        <dbReference type="Proteomes" id="UP000014139"/>
    </source>
</evidence>
<dbReference type="PANTHER" id="PTHR36933">
    <property type="entry name" value="SLL0788 PROTEIN"/>
    <property type="match status" value="1"/>
</dbReference>
<dbReference type="InterPro" id="IPR012347">
    <property type="entry name" value="Ferritin-like"/>
</dbReference>
<sequence length="113" mass="12241">PKVIDLASRIEKAQDPEIRQMQGWLTTWGAGMGHGSMPGMMSGADTQKLGQAKGAEFDKMWLGMMIEHHQGAVEMAKTELTKGSNADAKALARKIIDAQQAEITEMQGLLSQS</sequence>
<dbReference type="AlphaFoldDB" id="R1G5Y8"/>
<comment type="caution">
    <text evidence="2">The sequence shown here is derived from an EMBL/GenBank/DDBJ whole genome shotgun (WGS) entry which is preliminary data.</text>
</comment>
<dbReference type="PATRIC" id="fig|1292037.4.peg.3696"/>
<dbReference type="EMBL" id="AOUO01000256">
    <property type="protein sequence ID" value="EOD66863.1"/>
    <property type="molecule type" value="Genomic_DNA"/>
</dbReference>
<feature type="domain" description="DUF305" evidence="1">
    <location>
        <begin position="1"/>
        <end position="110"/>
    </location>
</feature>
<organism evidence="2 3">
    <name type="scientific">Amycolatopsis vancoresmycina DSM 44592</name>
    <dbReference type="NCBI Taxonomy" id="1292037"/>
    <lineage>
        <taxon>Bacteria</taxon>
        <taxon>Bacillati</taxon>
        <taxon>Actinomycetota</taxon>
        <taxon>Actinomycetes</taxon>
        <taxon>Pseudonocardiales</taxon>
        <taxon>Pseudonocardiaceae</taxon>
        <taxon>Amycolatopsis</taxon>
    </lineage>
</organism>
<dbReference type="Proteomes" id="UP000014139">
    <property type="component" value="Unassembled WGS sequence"/>
</dbReference>
<dbReference type="RefSeq" id="WP_003087265.1">
    <property type="nucleotide sequence ID" value="NZ_AOUO01000256.1"/>
</dbReference>
<dbReference type="InterPro" id="IPR005183">
    <property type="entry name" value="DUF305_CopM-like"/>
</dbReference>
<reference evidence="2 3" key="1">
    <citation type="submission" date="2013-02" db="EMBL/GenBank/DDBJ databases">
        <title>Draft genome sequence of Amycolatopsis vancoresmycina strain DSM 44592T.</title>
        <authorList>
            <person name="Kumar S."/>
            <person name="Kaur N."/>
            <person name="Kaur C."/>
            <person name="Raghava G.P.S."/>
            <person name="Mayilraj S."/>
        </authorList>
    </citation>
    <scope>NUCLEOTIDE SEQUENCE [LARGE SCALE GENOMIC DNA]</scope>
    <source>
        <strain evidence="2 3">DSM 44592</strain>
    </source>
</reference>
<evidence type="ECO:0000259" key="1">
    <source>
        <dbReference type="Pfam" id="PF03713"/>
    </source>
</evidence>
<keyword evidence="3" id="KW-1185">Reference proteome</keyword>
<accession>R1G5Y8</accession>
<dbReference type="eggNOG" id="COG3544">
    <property type="taxonomic scope" value="Bacteria"/>
</dbReference>
<dbReference type="OrthoDB" id="26872at2"/>
<feature type="non-terminal residue" evidence="2">
    <location>
        <position position="1"/>
    </location>
</feature>
<dbReference type="PANTHER" id="PTHR36933:SF1">
    <property type="entry name" value="SLL0788 PROTEIN"/>
    <property type="match status" value="1"/>
</dbReference>
<proteinExistence type="predicted"/>
<dbReference type="Gene3D" id="1.20.1260.10">
    <property type="match status" value="1"/>
</dbReference>
<protein>
    <recommendedName>
        <fullName evidence="1">DUF305 domain-containing protein</fullName>
    </recommendedName>
</protein>